<dbReference type="AlphaFoldDB" id="A0A9P4S4Z1"/>
<dbReference type="EMBL" id="MU006104">
    <property type="protein sequence ID" value="KAF2836312.1"/>
    <property type="molecule type" value="Genomic_DNA"/>
</dbReference>
<dbReference type="PANTHER" id="PTHR38115">
    <property type="entry name" value="LIPOCALIN-LIKE DOMAIN-CONTAINING PROTEIN"/>
    <property type="match status" value="1"/>
</dbReference>
<dbReference type="Proteomes" id="UP000799429">
    <property type="component" value="Unassembled WGS sequence"/>
</dbReference>
<dbReference type="InterPro" id="IPR053037">
    <property type="entry name" value="Pericyclase_pydY-like"/>
</dbReference>
<gene>
    <name evidence="1" type="ORF">M501DRAFT_1019107</name>
</gene>
<reference evidence="1" key="1">
    <citation type="journal article" date="2020" name="Stud. Mycol.">
        <title>101 Dothideomycetes genomes: a test case for predicting lifestyles and emergence of pathogens.</title>
        <authorList>
            <person name="Haridas S."/>
            <person name="Albert R."/>
            <person name="Binder M."/>
            <person name="Bloem J."/>
            <person name="Labutti K."/>
            <person name="Salamov A."/>
            <person name="Andreopoulos B."/>
            <person name="Baker S."/>
            <person name="Barry K."/>
            <person name="Bills G."/>
            <person name="Bluhm B."/>
            <person name="Cannon C."/>
            <person name="Castanera R."/>
            <person name="Culley D."/>
            <person name="Daum C."/>
            <person name="Ezra D."/>
            <person name="Gonzalez J."/>
            <person name="Henrissat B."/>
            <person name="Kuo A."/>
            <person name="Liang C."/>
            <person name="Lipzen A."/>
            <person name="Lutzoni F."/>
            <person name="Magnuson J."/>
            <person name="Mondo S."/>
            <person name="Nolan M."/>
            <person name="Ohm R."/>
            <person name="Pangilinan J."/>
            <person name="Park H.-J."/>
            <person name="Ramirez L."/>
            <person name="Alfaro M."/>
            <person name="Sun H."/>
            <person name="Tritt A."/>
            <person name="Yoshinaga Y."/>
            <person name="Zwiers L.-H."/>
            <person name="Turgeon B."/>
            <person name="Goodwin S."/>
            <person name="Spatafora J."/>
            <person name="Crous P."/>
            <person name="Grigoriev I."/>
        </authorList>
    </citation>
    <scope>NUCLEOTIDE SEQUENCE</scope>
    <source>
        <strain evidence="1">CBS 101060</strain>
    </source>
</reference>
<comment type="caution">
    <text evidence="1">The sequence shown here is derived from an EMBL/GenBank/DDBJ whole genome shotgun (WGS) entry which is preliminary data.</text>
</comment>
<protein>
    <recommendedName>
        <fullName evidence="3">Lipocalin-like domain-containing protein</fullName>
    </recommendedName>
</protein>
<sequence>MAAPPEKTIRDLNGVWHMNTTLSDSTEQIFVIQGLSWLLRKAISLADVTLTISHYLDNTQTPHIDIQQTLTGGLKGSPENRVLDWQWRPHSDIIFGELRGKSRYLEPTSLCLEDPEEKFLREGWEEGEKVEVMESYVENEVGGWVARQMWGFEKVGEERRYTRHVVVKKMDGSELEKARLVYDWISQS</sequence>
<dbReference type="OrthoDB" id="425354at2759"/>
<evidence type="ECO:0000313" key="1">
    <source>
        <dbReference type="EMBL" id="KAF2836312.1"/>
    </source>
</evidence>
<keyword evidence="2" id="KW-1185">Reference proteome</keyword>
<dbReference type="PANTHER" id="PTHR38115:SF1">
    <property type="entry name" value="LIPOCALIN-LIKE DOMAIN-CONTAINING PROTEIN"/>
    <property type="match status" value="1"/>
</dbReference>
<evidence type="ECO:0000313" key="2">
    <source>
        <dbReference type="Proteomes" id="UP000799429"/>
    </source>
</evidence>
<organism evidence="1 2">
    <name type="scientific">Patellaria atrata CBS 101060</name>
    <dbReference type="NCBI Taxonomy" id="1346257"/>
    <lineage>
        <taxon>Eukaryota</taxon>
        <taxon>Fungi</taxon>
        <taxon>Dikarya</taxon>
        <taxon>Ascomycota</taxon>
        <taxon>Pezizomycotina</taxon>
        <taxon>Dothideomycetes</taxon>
        <taxon>Dothideomycetes incertae sedis</taxon>
        <taxon>Patellariales</taxon>
        <taxon>Patellariaceae</taxon>
        <taxon>Patellaria</taxon>
    </lineage>
</organism>
<accession>A0A9P4S4Z1</accession>
<evidence type="ECO:0008006" key="3">
    <source>
        <dbReference type="Google" id="ProtNLM"/>
    </source>
</evidence>
<name>A0A9P4S4Z1_9PEZI</name>
<proteinExistence type="predicted"/>